<evidence type="ECO:0000256" key="4">
    <source>
        <dbReference type="ARBA" id="ARBA00022516"/>
    </source>
</evidence>
<keyword evidence="9" id="KW-0443">Lipid metabolism</keyword>
<evidence type="ECO:0000256" key="13">
    <source>
        <dbReference type="SAM" id="Phobius"/>
    </source>
</evidence>
<dbReference type="Proteomes" id="UP000825935">
    <property type="component" value="Chromosome 14"/>
</dbReference>
<dbReference type="PANTHER" id="PTHR11157:SF134">
    <property type="entry name" value="ELONGATION OF FATTY ACIDS PROTEIN 1-RELATED"/>
    <property type="match status" value="1"/>
</dbReference>
<reference evidence="14" key="1">
    <citation type="submission" date="2021-08" db="EMBL/GenBank/DDBJ databases">
        <title>WGS assembly of Ceratopteris richardii.</title>
        <authorList>
            <person name="Marchant D.B."/>
            <person name="Chen G."/>
            <person name="Jenkins J."/>
            <person name="Shu S."/>
            <person name="Leebens-Mack J."/>
            <person name="Grimwood J."/>
            <person name="Schmutz J."/>
            <person name="Soltis P."/>
            <person name="Soltis D."/>
            <person name="Chen Z.-H."/>
        </authorList>
    </citation>
    <scope>NUCLEOTIDE SEQUENCE</scope>
    <source>
        <strain evidence="14">Whitten #5841</strain>
        <tissue evidence="14">Leaf</tissue>
    </source>
</reference>
<sequence>MAKDRFHPSSRGLSHHGMLPLFSHHPVVSEFHWDHSVWGSSWLFLIVSVLGYVISVQIVKMLLSFRRRPVPLGPIPALYNFGLLVASVVMFAGCLQSTMAEIAETRWLWQRSKTPFEWIICFPMGTRPAGRVFFWSYIFYLSKFYEFTGTFILLFQKQNLSSGHVIRNAMVVIMCFLWLQFAQSLQIFVLLSSTGLYITMYVYLSLCRMGYAPHFENALRYCQIAQYVSLLLASIVLIGLHYYKEGCSGMGAWLFGAFLDLSSLPFILVVNKQKKQRHVFNNTQKGSITSKTE</sequence>
<comment type="catalytic activity">
    <reaction evidence="12">
        <text>a very-long-chain acyl-CoA + malonyl-CoA + H(+) = a very-long-chain 3-oxoacyl-CoA + CO2 + CoA</text>
        <dbReference type="Rhea" id="RHEA:32727"/>
        <dbReference type="ChEBI" id="CHEBI:15378"/>
        <dbReference type="ChEBI" id="CHEBI:16526"/>
        <dbReference type="ChEBI" id="CHEBI:57287"/>
        <dbReference type="ChEBI" id="CHEBI:57384"/>
        <dbReference type="ChEBI" id="CHEBI:90725"/>
        <dbReference type="ChEBI" id="CHEBI:90736"/>
        <dbReference type="EC" id="2.3.1.199"/>
    </reaction>
</comment>
<feature type="transmembrane region" description="Helical" evidence="13">
    <location>
        <begin position="249"/>
        <end position="270"/>
    </location>
</feature>
<evidence type="ECO:0000256" key="1">
    <source>
        <dbReference type="ARBA" id="ARBA00004141"/>
    </source>
</evidence>
<keyword evidence="15" id="KW-1185">Reference proteome</keyword>
<evidence type="ECO:0000256" key="8">
    <source>
        <dbReference type="ARBA" id="ARBA00022989"/>
    </source>
</evidence>
<feature type="transmembrane region" description="Helical" evidence="13">
    <location>
        <begin position="165"/>
        <end position="181"/>
    </location>
</feature>
<evidence type="ECO:0000313" key="15">
    <source>
        <dbReference type="Proteomes" id="UP000825935"/>
    </source>
</evidence>
<name>A0A8T2T6Z3_CERRI</name>
<keyword evidence="8 13" id="KW-1133">Transmembrane helix</keyword>
<dbReference type="GO" id="GO:0009922">
    <property type="term" value="F:fatty acid elongase activity"/>
    <property type="evidence" value="ECO:0007669"/>
    <property type="project" value="UniProtKB-EC"/>
</dbReference>
<evidence type="ECO:0000256" key="12">
    <source>
        <dbReference type="ARBA" id="ARBA00047375"/>
    </source>
</evidence>
<evidence type="ECO:0000256" key="11">
    <source>
        <dbReference type="ARBA" id="ARBA00023160"/>
    </source>
</evidence>
<evidence type="ECO:0000256" key="3">
    <source>
        <dbReference type="ARBA" id="ARBA00012307"/>
    </source>
</evidence>
<feature type="transmembrane region" description="Helical" evidence="13">
    <location>
        <begin position="224"/>
        <end position="243"/>
    </location>
</feature>
<comment type="subcellular location">
    <subcellularLocation>
        <location evidence="1">Membrane</location>
        <topology evidence="1">Multi-pass membrane protein</topology>
    </subcellularLocation>
</comment>
<dbReference type="GO" id="GO:0034626">
    <property type="term" value="P:fatty acid elongation, polyunsaturated fatty acid"/>
    <property type="evidence" value="ECO:0007669"/>
    <property type="project" value="TreeGrafter"/>
</dbReference>
<dbReference type="AlphaFoldDB" id="A0A8T2T6Z3"/>
<dbReference type="GO" id="GO:0019367">
    <property type="term" value="P:fatty acid elongation, saturated fatty acid"/>
    <property type="evidence" value="ECO:0007669"/>
    <property type="project" value="TreeGrafter"/>
</dbReference>
<dbReference type="Pfam" id="PF01151">
    <property type="entry name" value="ELO"/>
    <property type="match status" value="1"/>
</dbReference>
<dbReference type="PANTHER" id="PTHR11157">
    <property type="entry name" value="FATTY ACID ACYL TRANSFERASE-RELATED"/>
    <property type="match status" value="1"/>
</dbReference>
<protein>
    <recommendedName>
        <fullName evidence="3">very-long-chain 3-oxoacyl-CoA synthase</fullName>
        <ecNumber evidence="3">2.3.1.199</ecNumber>
    </recommendedName>
</protein>
<evidence type="ECO:0000256" key="6">
    <source>
        <dbReference type="ARBA" id="ARBA00022692"/>
    </source>
</evidence>
<keyword evidence="6 13" id="KW-0812">Transmembrane</keyword>
<dbReference type="GO" id="GO:0034625">
    <property type="term" value="P:fatty acid elongation, monounsaturated fatty acid"/>
    <property type="evidence" value="ECO:0007669"/>
    <property type="project" value="TreeGrafter"/>
</dbReference>
<proteinExistence type="inferred from homology"/>
<dbReference type="GO" id="GO:0030148">
    <property type="term" value="P:sphingolipid biosynthetic process"/>
    <property type="evidence" value="ECO:0007669"/>
    <property type="project" value="TreeGrafter"/>
</dbReference>
<comment type="caution">
    <text evidence="14">The sequence shown here is derived from an EMBL/GenBank/DDBJ whole genome shotgun (WGS) entry which is preliminary data.</text>
</comment>
<keyword evidence="10 13" id="KW-0472">Membrane</keyword>
<keyword evidence="4" id="KW-0444">Lipid biosynthesis</keyword>
<evidence type="ECO:0000256" key="2">
    <source>
        <dbReference type="ARBA" id="ARBA00007263"/>
    </source>
</evidence>
<accession>A0A8T2T6Z3</accession>
<evidence type="ECO:0000256" key="5">
    <source>
        <dbReference type="ARBA" id="ARBA00022679"/>
    </source>
</evidence>
<keyword evidence="7" id="KW-0276">Fatty acid metabolism</keyword>
<feature type="transmembrane region" description="Helical" evidence="13">
    <location>
        <begin position="42"/>
        <end position="65"/>
    </location>
</feature>
<dbReference type="OrthoDB" id="434092at2759"/>
<feature type="transmembrane region" description="Helical" evidence="13">
    <location>
        <begin position="187"/>
        <end position="204"/>
    </location>
</feature>
<feature type="transmembrane region" description="Helical" evidence="13">
    <location>
        <begin position="77"/>
        <end position="99"/>
    </location>
</feature>
<keyword evidence="5" id="KW-0808">Transferase</keyword>
<evidence type="ECO:0000256" key="10">
    <source>
        <dbReference type="ARBA" id="ARBA00023136"/>
    </source>
</evidence>
<evidence type="ECO:0000256" key="7">
    <source>
        <dbReference type="ARBA" id="ARBA00022832"/>
    </source>
</evidence>
<dbReference type="GO" id="GO:0042761">
    <property type="term" value="P:very long-chain fatty acid biosynthetic process"/>
    <property type="evidence" value="ECO:0007669"/>
    <property type="project" value="TreeGrafter"/>
</dbReference>
<organism evidence="14 15">
    <name type="scientific">Ceratopteris richardii</name>
    <name type="common">Triangle waterfern</name>
    <dbReference type="NCBI Taxonomy" id="49495"/>
    <lineage>
        <taxon>Eukaryota</taxon>
        <taxon>Viridiplantae</taxon>
        <taxon>Streptophyta</taxon>
        <taxon>Embryophyta</taxon>
        <taxon>Tracheophyta</taxon>
        <taxon>Polypodiopsida</taxon>
        <taxon>Polypodiidae</taxon>
        <taxon>Polypodiales</taxon>
        <taxon>Pteridineae</taxon>
        <taxon>Pteridaceae</taxon>
        <taxon>Parkerioideae</taxon>
        <taxon>Ceratopteris</taxon>
    </lineage>
</organism>
<dbReference type="EC" id="2.3.1.199" evidence="3"/>
<comment type="similarity">
    <text evidence="2">Belongs to the ELO family.</text>
</comment>
<dbReference type="OMA" id="SFIWLEF"/>
<evidence type="ECO:0000313" key="14">
    <source>
        <dbReference type="EMBL" id="KAH7415246.1"/>
    </source>
</evidence>
<feature type="transmembrane region" description="Helical" evidence="13">
    <location>
        <begin position="132"/>
        <end position="153"/>
    </location>
</feature>
<keyword evidence="11" id="KW-0275">Fatty acid biosynthesis</keyword>
<dbReference type="EMBL" id="CM035419">
    <property type="protein sequence ID" value="KAH7415246.1"/>
    <property type="molecule type" value="Genomic_DNA"/>
</dbReference>
<evidence type="ECO:0000256" key="9">
    <source>
        <dbReference type="ARBA" id="ARBA00023098"/>
    </source>
</evidence>
<gene>
    <name evidence="14" type="ORF">KP509_14G034100</name>
</gene>
<dbReference type="GO" id="GO:0005789">
    <property type="term" value="C:endoplasmic reticulum membrane"/>
    <property type="evidence" value="ECO:0007669"/>
    <property type="project" value="TreeGrafter"/>
</dbReference>
<dbReference type="InterPro" id="IPR002076">
    <property type="entry name" value="ELO_fam"/>
</dbReference>